<organism evidence="2">
    <name type="scientific">Guangdong red-banded snake chuvirus-like virus</name>
    <dbReference type="NCBI Taxonomy" id="2116490"/>
    <lineage>
        <taxon>Viruses</taxon>
        <taxon>Riboviria</taxon>
        <taxon>Orthornavirae</taxon>
        <taxon>Negarnaviricota</taxon>
        <taxon>Haploviricotina</taxon>
        <taxon>Monjiviricetes</taxon>
        <taxon>Jingchuvirales</taxon>
        <taxon>Chuviridae</taxon>
        <taxon>Piscichuvirus</taxon>
        <taxon>Piscichuvirus lycodontis</taxon>
    </lineage>
</organism>
<evidence type="ECO:0000256" key="1">
    <source>
        <dbReference type="SAM" id="MobiDB-lite"/>
    </source>
</evidence>
<feature type="region of interest" description="Disordered" evidence="1">
    <location>
        <begin position="1"/>
        <end position="45"/>
    </location>
</feature>
<protein>
    <submittedName>
        <fullName evidence="2">Putative nucleoprotein</fullName>
    </submittedName>
</protein>
<name>A0A2P1GMS7_9VIRU</name>
<sequence>MFGWGQQAQNAQPDQPAAADPPAPQARRPVAPDGTYAARVQQMQDEIKAHRTRPGQNPLNNPPWVGVLPLDPEPAPDNVIEQGPADNLQVMGALGGAGGGLLRSIIRNLDIEPFNQADIDNHNLSLEAYFIACEIVSLRVAGSGQRRQQVILEMFAPWIPEAMIMPQAEARNELIRLIITQARELAQHRWFAEGIAALHLAHPPPGAVPVINQQAHISHIWRDGNWIAGTTVELALELFRDIIRGLDEVQRQKLLYPVLLLLISFSMRGQISSQKLTKIMTNLQPVMPHIVPLLHPGDIVAAWRNFGMYVNDRNAAAIFRRWINYIPQGAVALRVILAQAAGNGLTQIDTIARAYQEHPNFPWPLFVRLYPEEWNHAMVAIRLIGDNPYFGFRHDLGEVRSTRFKRLAWACGQLLIRAGDRALENYRGFQEDRANASQVKDLIDGYLRLVQGVNIDDPITAEEFWMVEANARALNEYAGGLAGRANMGGHAGP</sequence>
<dbReference type="GO" id="GO:0019013">
    <property type="term" value="C:viral nucleocapsid"/>
    <property type="evidence" value="ECO:0007669"/>
    <property type="project" value="UniProtKB-KW"/>
</dbReference>
<proteinExistence type="predicted"/>
<reference evidence="2" key="1">
    <citation type="journal article" date="2018" name="Nature">
        <title>The evolutionary history of vertebrate RNA viruses.</title>
        <authorList>
            <person name="Shi M."/>
            <person name="Lin X.D."/>
            <person name="Chen X."/>
            <person name="Tian J.H."/>
            <person name="Chen L.J."/>
            <person name="Li K."/>
            <person name="Wang W."/>
            <person name="Eden J.S."/>
            <person name="Shen J.J."/>
            <person name="Liu L."/>
            <person name="Holmes E.C."/>
            <person name="Zhang Y.Z."/>
        </authorList>
    </citation>
    <scope>NUCLEOTIDE SEQUENCE</scope>
    <source>
        <strain evidence="2">LPSC27055</strain>
    </source>
</reference>
<dbReference type="RefSeq" id="YP_010797602.1">
    <property type="nucleotide sequence ID" value="NC_076215.1"/>
</dbReference>
<evidence type="ECO:0000313" key="3">
    <source>
        <dbReference type="Proteomes" id="UP000677084"/>
    </source>
</evidence>
<accession>A0A2P1GMS7</accession>
<dbReference type="KEGG" id="vg:80535563"/>
<dbReference type="GeneID" id="80535563"/>
<dbReference type="EMBL" id="MG600009">
    <property type="protein sequence ID" value="AVM87274.1"/>
    <property type="molecule type" value="Genomic_RNA"/>
</dbReference>
<dbReference type="Proteomes" id="UP000677084">
    <property type="component" value="Segment"/>
</dbReference>
<keyword evidence="2" id="KW-0946">Virion</keyword>
<feature type="compositionally biased region" description="Low complexity" evidence="1">
    <location>
        <begin position="1"/>
        <end position="18"/>
    </location>
</feature>
<evidence type="ECO:0000313" key="2">
    <source>
        <dbReference type="EMBL" id="AVM87274.1"/>
    </source>
</evidence>
<keyword evidence="3" id="KW-1185">Reference proteome</keyword>
<keyword evidence="2" id="KW-0543">Viral nucleoprotein</keyword>